<dbReference type="Gramene" id="OMO83021">
    <property type="protein sequence ID" value="OMO83021"/>
    <property type="gene ID" value="CCACVL1_11601"/>
</dbReference>
<dbReference type="Proteomes" id="UP000188268">
    <property type="component" value="Unassembled WGS sequence"/>
</dbReference>
<reference evidence="1 2" key="1">
    <citation type="submission" date="2013-09" db="EMBL/GenBank/DDBJ databases">
        <title>Corchorus capsularis genome sequencing.</title>
        <authorList>
            <person name="Alam M."/>
            <person name="Haque M.S."/>
            <person name="Islam M.S."/>
            <person name="Emdad E.M."/>
            <person name="Islam M.M."/>
            <person name="Ahmed B."/>
            <person name="Halim A."/>
            <person name="Hossen Q.M.M."/>
            <person name="Hossain M.Z."/>
            <person name="Ahmed R."/>
            <person name="Khan M.M."/>
            <person name="Islam R."/>
            <person name="Rashid M.M."/>
            <person name="Khan S.A."/>
            <person name="Rahman M.S."/>
            <person name="Alam M."/>
        </authorList>
    </citation>
    <scope>NUCLEOTIDE SEQUENCE [LARGE SCALE GENOMIC DNA]</scope>
    <source>
        <strain evidence="2">cv. CVL-1</strain>
        <tissue evidence="1">Whole seedling</tissue>
    </source>
</reference>
<feature type="non-terminal residue" evidence="1">
    <location>
        <position position="77"/>
    </location>
</feature>
<sequence length="77" mass="8968">HVFFFLDKVFACCRWYIASSLHETYSEEEFWHDFDCGKTENVNMLVIMRVALSSSPNYLFGIGKWNLKVLISVPSSL</sequence>
<proteinExistence type="predicted"/>
<organism evidence="1 2">
    <name type="scientific">Corchorus capsularis</name>
    <name type="common">Jute</name>
    <dbReference type="NCBI Taxonomy" id="210143"/>
    <lineage>
        <taxon>Eukaryota</taxon>
        <taxon>Viridiplantae</taxon>
        <taxon>Streptophyta</taxon>
        <taxon>Embryophyta</taxon>
        <taxon>Tracheophyta</taxon>
        <taxon>Spermatophyta</taxon>
        <taxon>Magnoliopsida</taxon>
        <taxon>eudicotyledons</taxon>
        <taxon>Gunneridae</taxon>
        <taxon>Pentapetalae</taxon>
        <taxon>rosids</taxon>
        <taxon>malvids</taxon>
        <taxon>Malvales</taxon>
        <taxon>Malvaceae</taxon>
        <taxon>Grewioideae</taxon>
        <taxon>Apeibeae</taxon>
        <taxon>Corchorus</taxon>
    </lineage>
</organism>
<gene>
    <name evidence="1" type="ORF">CCACVL1_11601</name>
</gene>
<evidence type="ECO:0000313" key="2">
    <source>
        <dbReference type="Proteomes" id="UP000188268"/>
    </source>
</evidence>
<protein>
    <submittedName>
        <fullName evidence="1">Uncharacterized protein</fullName>
    </submittedName>
</protein>
<feature type="non-terminal residue" evidence="1">
    <location>
        <position position="1"/>
    </location>
</feature>
<accession>A0A1R3IKH3</accession>
<dbReference type="EMBL" id="AWWV01009931">
    <property type="protein sequence ID" value="OMO83021.1"/>
    <property type="molecule type" value="Genomic_DNA"/>
</dbReference>
<evidence type="ECO:0000313" key="1">
    <source>
        <dbReference type="EMBL" id="OMO83021.1"/>
    </source>
</evidence>
<keyword evidence="2" id="KW-1185">Reference proteome</keyword>
<dbReference type="AlphaFoldDB" id="A0A1R3IKH3"/>
<comment type="caution">
    <text evidence="1">The sequence shown here is derived from an EMBL/GenBank/DDBJ whole genome shotgun (WGS) entry which is preliminary data.</text>
</comment>
<name>A0A1R3IKH3_COCAP</name>